<feature type="region of interest" description="Disordered" evidence="2">
    <location>
        <begin position="408"/>
        <end position="433"/>
    </location>
</feature>
<accession>A0AAW2GMM9</accession>
<dbReference type="PANTHER" id="PTHR31569:SF4">
    <property type="entry name" value="SWIM-TYPE DOMAIN-CONTAINING PROTEIN"/>
    <property type="match status" value="1"/>
</dbReference>
<keyword evidence="5" id="KW-1185">Reference proteome</keyword>
<proteinExistence type="predicted"/>
<evidence type="ECO:0000313" key="5">
    <source>
        <dbReference type="Proteomes" id="UP001430953"/>
    </source>
</evidence>
<evidence type="ECO:0000259" key="3">
    <source>
        <dbReference type="Pfam" id="PF21599"/>
    </source>
</evidence>
<organism evidence="4 5">
    <name type="scientific">Cardiocondyla obscurior</name>
    <dbReference type="NCBI Taxonomy" id="286306"/>
    <lineage>
        <taxon>Eukaryota</taxon>
        <taxon>Metazoa</taxon>
        <taxon>Ecdysozoa</taxon>
        <taxon>Arthropoda</taxon>
        <taxon>Hexapoda</taxon>
        <taxon>Insecta</taxon>
        <taxon>Pterygota</taxon>
        <taxon>Neoptera</taxon>
        <taxon>Endopterygota</taxon>
        <taxon>Hymenoptera</taxon>
        <taxon>Apocrita</taxon>
        <taxon>Aculeata</taxon>
        <taxon>Formicoidea</taxon>
        <taxon>Formicidae</taxon>
        <taxon>Myrmicinae</taxon>
        <taxon>Cardiocondyla</taxon>
    </lineage>
</organism>
<sequence length="526" mass="60244">MDASIGDIDDVSFRLGEMFDSYEELEQKLDRVSKHTLVHYWRRDSRTVSGAHMKTARPISERLKYYSVKYACIYGGQKFLPRGAGRRQSQSIRTNCPAHIMVRASKDGTKLEVTSVNNEHNHEISEDLFKRLPQERKLCGEIKQEVQDLMQLHIDRKRLKEYVRLRTNKILRSKDLFNIAAANKQKKDITPERAYQLFEKIRNIEKMQARGGNRKIYSESEDEIAQTIKRMKKEQESAWGQDGLPTELEVSEGNDGEDSYSDQLTQKEVVGEIDTNEGELLSADNEGDIIAVDEEIVGELVMENGDPSVIVESIVNTDGSVFVDEKEFHNYCSNHLSHTVDDSQSPKPRVLDIETITSTTTIEKITKETSTSPNHKSQADSLILEHSPKSSSSFQETDSRIWIMKEGTSMETEPESGPESETNMTTKPVSTMKPDMETSEAVLSDETSHQLLQEQLAVLRAEKGKLYHETEMLKLKKDKLKLQINCYSNEIKKQEMEREKLRLEIKLLQSKVMEDTNDVSHYIFVP</sequence>
<feature type="domain" description="ZSWIM3 N-terminal" evidence="3">
    <location>
        <begin position="14"/>
        <end position="122"/>
    </location>
</feature>
<dbReference type="AlphaFoldDB" id="A0AAW2GMM9"/>
<feature type="region of interest" description="Disordered" evidence="2">
    <location>
        <begin position="235"/>
        <end position="262"/>
    </location>
</feature>
<evidence type="ECO:0000256" key="1">
    <source>
        <dbReference type="SAM" id="Coils"/>
    </source>
</evidence>
<reference evidence="4 5" key="1">
    <citation type="submission" date="2023-03" db="EMBL/GenBank/DDBJ databases">
        <title>High recombination rates correlate with genetic variation in Cardiocondyla obscurior ants.</title>
        <authorList>
            <person name="Errbii M."/>
        </authorList>
    </citation>
    <scope>NUCLEOTIDE SEQUENCE [LARGE SCALE GENOMIC DNA]</scope>
    <source>
        <strain evidence="4">Alpha-2009</strain>
        <tissue evidence="4">Whole body</tissue>
    </source>
</reference>
<dbReference type="InterPro" id="IPR048325">
    <property type="entry name" value="ZSWIM3_N"/>
</dbReference>
<gene>
    <name evidence="4" type="ORF">PUN28_003312</name>
</gene>
<dbReference type="EMBL" id="JADYXP020000003">
    <property type="protein sequence ID" value="KAL0127965.1"/>
    <property type="molecule type" value="Genomic_DNA"/>
</dbReference>
<evidence type="ECO:0000313" key="4">
    <source>
        <dbReference type="EMBL" id="KAL0127965.1"/>
    </source>
</evidence>
<feature type="coiled-coil region" evidence="1">
    <location>
        <begin position="477"/>
        <end position="518"/>
    </location>
</feature>
<dbReference type="Pfam" id="PF21599">
    <property type="entry name" value="ZSWIM3_N"/>
    <property type="match status" value="1"/>
</dbReference>
<dbReference type="Proteomes" id="UP001430953">
    <property type="component" value="Unassembled WGS sequence"/>
</dbReference>
<name>A0AAW2GMM9_9HYME</name>
<evidence type="ECO:0000256" key="2">
    <source>
        <dbReference type="SAM" id="MobiDB-lite"/>
    </source>
</evidence>
<feature type="compositionally biased region" description="Acidic residues" evidence="2">
    <location>
        <begin position="249"/>
        <end position="260"/>
    </location>
</feature>
<dbReference type="PANTHER" id="PTHR31569">
    <property type="entry name" value="SWIM-TYPE DOMAIN-CONTAINING PROTEIN"/>
    <property type="match status" value="1"/>
</dbReference>
<comment type="caution">
    <text evidence="4">The sequence shown here is derived from an EMBL/GenBank/DDBJ whole genome shotgun (WGS) entry which is preliminary data.</text>
</comment>
<dbReference type="InterPro" id="IPR052579">
    <property type="entry name" value="Zinc_finger_SWIM"/>
</dbReference>
<keyword evidence="1" id="KW-0175">Coiled coil</keyword>
<protein>
    <recommendedName>
        <fullName evidence="3">ZSWIM3 N-terminal domain-containing protein</fullName>
    </recommendedName>
</protein>
<feature type="region of interest" description="Disordered" evidence="2">
    <location>
        <begin position="366"/>
        <end position="396"/>
    </location>
</feature>